<proteinExistence type="predicted"/>
<sequence length="77" mass="9351">MPDLLLLLREYSSSFEERRFTRFHQNIPRNEGRHHAVGHFESYLLLHQLSSFQWAFERQRNGQRNSFPTNCKRISKC</sequence>
<dbReference type="EMBL" id="BPLR01011138">
    <property type="protein sequence ID" value="GIY44415.1"/>
    <property type="molecule type" value="Genomic_DNA"/>
</dbReference>
<dbReference type="AlphaFoldDB" id="A0AAV4TDS1"/>
<evidence type="ECO:0000313" key="1">
    <source>
        <dbReference type="EMBL" id="GIY44415.1"/>
    </source>
</evidence>
<keyword evidence="2" id="KW-1185">Reference proteome</keyword>
<dbReference type="Proteomes" id="UP001054945">
    <property type="component" value="Unassembled WGS sequence"/>
</dbReference>
<evidence type="ECO:0000313" key="2">
    <source>
        <dbReference type="Proteomes" id="UP001054945"/>
    </source>
</evidence>
<reference evidence="1 2" key="1">
    <citation type="submission" date="2021-06" db="EMBL/GenBank/DDBJ databases">
        <title>Caerostris extrusa draft genome.</title>
        <authorList>
            <person name="Kono N."/>
            <person name="Arakawa K."/>
        </authorList>
    </citation>
    <scope>NUCLEOTIDE SEQUENCE [LARGE SCALE GENOMIC DNA]</scope>
</reference>
<name>A0AAV4TDS1_CAEEX</name>
<protein>
    <recommendedName>
        <fullName evidence="3">Maturase K</fullName>
    </recommendedName>
</protein>
<comment type="caution">
    <text evidence="1">The sequence shown here is derived from an EMBL/GenBank/DDBJ whole genome shotgun (WGS) entry which is preliminary data.</text>
</comment>
<organism evidence="1 2">
    <name type="scientific">Caerostris extrusa</name>
    <name type="common">Bark spider</name>
    <name type="synonym">Caerostris bankana</name>
    <dbReference type="NCBI Taxonomy" id="172846"/>
    <lineage>
        <taxon>Eukaryota</taxon>
        <taxon>Metazoa</taxon>
        <taxon>Ecdysozoa</taxon>
        <taxon>Arthropoda</taxon>
        <taxon>Chelicerata</taxon>
        <taxon>Arachnida</taxon>
        <taxon>Araneae</taxon>
        <taxon>Araneomorphae</taxon>
        <taxon>Entelegynae</taxon>
        <taxon>Araneoidea</taxon>
        <taxon>Araneidae</taxon>
        <taxon>Caerostris</taxon>
    </lineage>
</organism>
<gene>
    <name evidence="1" type="ORF">CEXT_241701</name>
</gene>
<evidence type="ECO:0008006" key="3">
    <source>
        <dbReference type="Google" id="ProtNLM"/>
    </source>
</evidence>
<accession>A0AAV4TDS1</accession>